<accession>D6U4A9</accession>
<comment type="caution">
    <text evidence="2">The sequence shown here is derived from an EMBL/GenBank/DDBJ whole genome shotgun (WGS) entry which is preliminary data.</text>
</comment>
<dbReference type="RefSeq" id="WP_007918640.1">
    <property type="nucleotide sequence ID" value="NZ_ADVG01000004.1"/>
</dbReference>
<dbReference type="OrthoDB" id="516779at2"/>
<dbReference type="eggNOG" id="COG5470">
    <property type="taxonomic scope" value="Bacteria"/>
</dbReference>
<dbReference type="Proteomes" id="UP000004508">
    <property type="component" value="Unassembled WGS sequence"/>
</dbReference>
<sequence>MAAYFIVDIEVNDPQMYEEYRKLVGPTLERYGGKFLARGGATETIEGDWRPKRLVMLEFEDADQFKRWYYSPEYSEAREIRFKASSARAILVEGIVEGI</sequence>
<evidence type="ECO:0000313" key="3">
    <source>
        <dbReference type="Proteomes" id="UP000004508"/>
    </source>
</evidence>
<dbReference type="STRING" id="485913.Krac_2054"/>
<dbReference type="InterPro" id="IPR011008">
    <property type="entry name" value="Dimeric_a/b-barrel"/>
</dbReference>
<organism evidence="2 3">
    <name type="scientific">Ktedonobacter racemifer DSM 44963</name>
    <dbReference type="NCBI Taxonomy" id="485913"/>
    <lineage>
        <taxon>Bacteria</taxon>
        <taxon>Bacillati</taxon>
        <taxon>Chloroflexota</taxon>
        <taxon>Ktedonobacteria</taxon>
        <taxon>Ktedonobacterales</taxon>
        <taxon>Ktedonobacteraceae</taxon>
        <taxon>Ktedonobacter</taxon>
    </lineage>
</organism>
<dbReference type="PANTHER" id="PTHR41521">
    <property type="match status" value="1"/>
</dbReference>
<dbReference type="PANTHER" id="PTHR41521:SF4">
    <property type="entry name" value="BLR0684 PROTEIN"/>
    <property type="match status" value="1"/>
</dbReference>
<feature type="domain" description="DUF1330" evidence="1">
    <location>
        <begin position="3"/>
        <end position="95"/>
    </location>
</feature>
<dbReference type="AlphaFoldDB" id="D6U4A9"/>
<dbReference type="InParanoid" id="D6U4A9"/>
<dbReference type="EMBL" id="ADVG01000004">
    <property type="protein sequence ID" value="EFH81339.1"/>
    <property type="molecule type" value="Genomic_DNA"/>
</dbReference>
<reference evidence="2 3" key="1">
    <citation type="journal article" date="2011" name="Stand. Genomic Sci.">
        <title>Non-contiguous finished genome sequence and contextual data of the filamentous soil bacterium Ktedonobacter racemifer type strain (SOSP1-21).</title>
        <authorList>
            <person name="Chang Y.J."/>
            <person name="Land M."/>
            <person name="Hauser L."/>
            <person name="Chertkov O."/>
            <person name="Del Rio T.G."/>
            <person name="Nolan M."/>
            <person name="Copeland A."/>
            <person name="Tice H."/>
            <person name="Cheng J.F."/>
            <person name="Lucas S."/>
            <person name="Han C."/>
            <person name="Goodwin L."/>
            <person name="Pitluck S."/>
            <person name="Ivanova N."/>
            <person name="Ovchinikova G."/>
            <person name="Pati A."/>
            <person name="Chen A."/>
            <person name="Palaniappan K."/>
            <person name="Mavromatis K."/>
            <person name="Liolios K."/>
            <person name="Brettin T."/>
            <person name="Fiebig A."/>
            <person name="Rohde M."/>
            <person name="Abt B."/>
            <person name="Goker M."/>
            <person name="Detter J.C."/>
            <person name="Woyke T."/>
            <person name="Bristow J."/>
            <person name="Eisen J.A."/>
            <person name="Markowitz V."/>
            <person name="Hugenholtz P."/>
            <person name="Kyrpides N.C."/>
            <person name="Klenk H.P."/>
            <person name="Lapidus A."/>
        </authorList>
    </citation>
    <scope>NUCLEOTIDE SEQUENCE [LARGE SCALE GENOMIC DNA]</scope>
    <source>
        <strain evidence="3">DSM 44963</strain>
    </source>
</reference>
<name>D6U4A9_KTERA</name>
<keyword evidence="3" id="KW-1185">Reference proteome</keyword>
<evidence type="ECO:0000313" key="2">
    <source>
        <dbReference type="EMBL" id="EFH81339.1"/>
    </source>
</evidence>
<dbReference type="SUPFAM" id="SSF54909">
    <property type="entry name" value="Dimeric alpha+beta barrel"/>
    <property type="match status" value="1"/>
</dbReference>
<dbReference type="Pfam" id="PF07045">
    <property type="entry name" value="DUF1330"/>
    <property type="match status" value="1"/>
</dbReference>
<gene>
    <name evidence="2" type="ORF">Krac_2054</name>
</gene>
<protein>
    <recommendedName>
        <fullName evidence="1">DUF1330 domain-containing protein</fullName>
    </recommendedName>
</protein>
<evidence type="ECO:0000259" key="1">
    <source>
        <dbReference type="Pfam" id="PF07045"/>
    </source>
</evidence>
<proteinExistence type="predicted"/>
<dbReference type="InterPro" id="IPR010753">
    <property type="entry name" value="DUF1330"/>
</dbReference>
<dbReference type="Gene3D" id="3.30.70.100">
    <property type="match status" value="1"/>
</dbReference>